<keyword evidence="12" id="KW-0378">Hydrolase</keyword>
<dbReference type="InterPro" id="IPR003323">
    <property type="entry name" value="OTU_dom"/>
</dbReference>
<feature type="domain" description="OTU" evidence="17">
    <location>
        <begin position="107"/>
        <end position="279"/>
    </location>
</feature>
<dbReference type="OrthoDB" id="10064699at2759"/>
<keyword evidence="10" id="KW-0863">Zinc-finger</keyword>
<dbReference type="GO" id="GO:0071947">
    <property type="term" value="P:protein deubiquitination involved in ubiquitin-dependent protein catabolic process"/>
    <property type="evidence" value="ECO:0007669"/>
    <property type="project" value="TreeGrafter"/>
</dbReference>
<proteinExistence type="inferred from homology"/>
<evidence type="ECO:0000256" key="15">
    <source>
        <dbReference type="ARBA" id="ARBA00023242"/>
    </source>
</evidence>
<dbReference type="RefSeq" id="XP_022081818.1">
    <property type="nucleotide sequence ID" value="XM_022226126.1"/>
</dbReference>
<evidence type="ECO:0000256" key="10">
    <source>
        <dbReference type="ARBA" id="ARBA00022771"/>
    </source>
</evidence>
<dbReference type="GeneID" id="110974467"/>
<dbReference type="RefSeq" id="XP_022081816.1">
    <property type="nucleotide sequence ID" value="XM_022226124.1"/>
</dbReference>
<dbReference type="PROSITE" id="PS51036">
    <property type="entry name" value="ZF_A20"/>
    <property type="match status" value="1"/>
</dbReference>
<evidence type="ECO:0000256" key="6">
    <source>
        <dbReference type="ARBA" id="ARBA00022490"/>
    </source>
</evidence>
<evidence type="ECO:0000256" key="12">
    <source>
        <dbReference type="ARBA" id="ARBA00022801"/>
    </source>
</evidence>
<evidence type="ECO:0000256" key="2">
    <source>
        <dbReference type="ARBA" id="ARBA00004123"/>
    </source>
</evidence>
<evidence type="ECO:0000256" key="7">
    <source>
        <dbReference type="ARBA" id="ARBA00022553"/>
    </source>
</evidence>
<keyword evidence="15" id="KW-0539">Nucleus</keyword>
<dbReference type="Gene3D" id="4.10.240.30">
    <property type="match status" value="1"/>
</dbReference>
<dbReference type="RefSeq" id="XP_022081817.1">
    <property type="nucleotide sequence ID" value="XM_022226125.1"/>
</dbReference>
<evidence type="ECO:0000256" key="14">
    <source>
        <dbReference type="ARBA" id="ARBA00022833"/>
    </source>
</evidence>
<accession>A0A8B7XLX1</accession>
<feature type="region of interest" description="Disordered" evidence="16">
    <location>
        <begin position="871"/>
        <end position="899"/>
    </location>
</feature>
<keyword evidence="11" id="KW-0833">Ubl conjugation pathway</keyword>
<dbReference type="GO" id="GO:0035523">
    <property type="term" value="P:protein K29-linked deubiquitination"/>
    <property type="evidence" value="ECO:0007669"/>
    <property type="project" value="TreeGrafter"/>
</dbReference>
<protein>
    <recommendedName>
        <fullName evidence="5">ubiquitinyl hydrolase 1</fullName>
        <ecNumber evidence="5">3.4.19.12</ecNumber>
    </recommendedName>
</protein>
<evidence type="ECO:0000259" key="17">
    <source>
        <dbReference type="PROSITE" id="PS50802"/>
    </source>
</evidence>
<feature type="compositionally biased region" description="Pro residues" evidence="16">
    <location>
        <begin position="983"/>
        <end position="992"/>
    </location>
</feature>
<evidence type="ECO:0000313" key="19">
    <source>
        <dbReference type="Proteomes" id="UP000694845"/>
    </source>
</evidence>
<dbReference type="GO" id="GO:0070530">
    <property type="term" value="F:K63-linked polyubiquitin modification-dependent protein binding"/>
    <property type="evidence" value="ECO:0007669"/>
    <property type="project" value="TreeGrafter"/>
</dbReference>
<dbReference type="PANTHER" id="PTHR13367">
    <property type="entry name" value="UBIQUITIN THIOESTERASE"/>
    <property type="match status" value="1"/>
</dbReference>
<keyword evidence="9" id="KW-0479">Metal-binding</keyword>
<evidence type="ECO:0000256" key="3">
    <source>
        <dbReference type="ARBA" id="ARBA00004496"/>
    </source>
</evidence>
<dbReference type="PANTHER" id="PTHR13367:SF3">
    <property type="entry name" value="TUMOR NECROSIS FACTOR ALPHA-INDUCED PROTEIN 3"/>
    <property type="match status" value="1"/>
</dbReference>
<evidence type="ECO:0000313" key="24">
    <source>
        <dbReference type="RefSeq" id="XP_022081818.1"/>
    </source>
</evidence>
<dbReference type="Pfam" id="PF02338">
    <property type="entry name" value="OTU"/>
    <property type="match status" value="1"/>
</dbReference>
<dbReference type="PROSITE" id="PS50802">
    <property type="entry name" value="OTU"/>
    <property type="match status" value="1"/>
</dbReference>
<dbReference type="GO" id="GO:0008270">
    <property type="term" value="F:zinc ion binding"/>
    <property type="evidence" value="ECO:0007669"/>
    <property type="project" value="UniProtKB-KW"/>
</dbReference>
<evidence type="ECO:0000256" key="9">
    <source>
        <dbReference type="ARBA" id="ARBA00022723"/>
    </source>
</evidence>
<dbReference type="GO" id="GO:0003677">
    <property type="term" value="F:DNA binding"/>
    <property type="evidence" value="ECO:0007669"/>
    <property type="project" value="InterPro"/>
</dbReference>
<dbReference type="AlphaFoldDB" id="A0A8B7XLX1"/>
<feature type="region of interest" description="Disordered" evidence="16">
    <location>
        <begin position="423"/>
        <end position="452"/>
    </location>
</feature>
<sequence>MSPKDRADQTEQRSPLRLPNKIADAKPNITSRLRCRVREEIEQHRHDDVLPRFFLHMATFTSLLPPHWESFPPELKMFLEKEMFDPVLLYILEREGLMNWCPSVRKVYPLITPGDGNCLLHAVSLAMWGIEDDELVLRTALFRLLRDDKNERNRLRWQRERMRVDSAIPGSGLVYNTIEWESEWDMIKTMASPERRLTTAQGLPYESLEQFHIFMLANMLRRPIIVVAQDMMRSQLGHSLQPQDLHGIYLPLNWDPATCYRHPILLGFHQNHFTPLLCTAKLDSEDDLDNHLFPIVQQDYTHMKVHFLEEEEEKHVDRLLQEYLIIEEITHIGRSLGSPHGIPGAQLASKNFNPDLDLMVPYLKLAETHYRLYLEREFGSTDESVETGGKSDVGMAKDPEKFYSLEDQPKSFPPVSYHAVPKEGKTSWSGAGAPVGQPSDAAGNAGSVSKPHPPFHRPFSLVEQSCKTEGCVYYRSVSTGEYCHECFQKRSQSQMCQGDRCLNPAEQGCQGLCRVCFDQRKLNEDAVVDATAPPLSKISLEPNANKAAPPAQVDESPYGFKKVGSTQNPLQAPLSQGSSSVGYAGMAVRRKEPMAEKACVNKGMANSPDDELNSLIVHQQVPSKKCIMPECPLTGDPSKNDMCGKCYTENLQVEQEVKKSKMGYQPAAAIKQPPAYSASQATTSATSSSAGALPGAAAASNEQLYPGRKLSKLTVQKNICATAGCEGIRLDTPPYSGYCFNCYSKNNRNPPLAPTVQARIPGTLLGQVQPNRQELPTPVIGVGRARLWENGNNYMTVSQPKQAESHLRGAVYPSVNTAPSAFEAGTKNHAPASGDLGRRCKHPRCNNLAAPPKFILCEECISVAAEQFKDEDRQQSVKQQAVRSGTLQPQPAEPSQPKVFSKASLSATEAGFKNIRINRVKCQVPGGCVDDMFGDPECGNLCSRCFAKMSMRRTRARASPPLCHAETRPTQSPVHQYHTAPLNPSPRIPQAPPRAQTEVMYSERQHDLPMVHKRHTLPANYQKCARPSCHNQANLQILEGYCNACHQVYRQHGYTPEPLLANSGSQARFYPQPPGCSTREEKILNIESGPRIPPRPEANRTDMGCLSEGCTNYGNPRCQGYCNSCFRLLKN</sequence>
<dbReference type="InterPro" id="IPR002653">
    <property type="entry name" value="Znf_A20"/>
</dbReference>
<dbReference type="OMA" id="KCSGYCN"/>
<keyword evidence="19" id="KW-1185">Reference proteome</keyword>
<dbReference type="KEGG" id="aplc:110974467"/>
<dbReference type="RefSeq" id="XP_022081814.1">
    <property type="nucleotide sequence ID" value="XM_022226122.1"/>
</dbReference>
<dbReference type="GO" id="GO:0004843">
    <property type="term" value="F:cysteine-type deubiquitinase activity"/>
    <property type="evidence" value="ECO:0007669"/>
    <property type="project" value="UniProtKB-EC"/>
</dbReference>
<evidence type="ECO:0000256" key="4">
    <source>
        <dbReference type="ARBA" id="ARBA00005865"/>
    </source>
</evidence>
<feature type="region of interest" description="Disordered" evidence="16">
    <location>
        <begin position="958"/>
        <end position="992"/>
    </location>
</feature>
<dbReference type="GO" id="GO:0007010">
    <property type="term" value="P:cytoskeleton organization"/>
    <property type="evidence" value="ECO:0007669"/>
    <property type="project" value="TreeGrafter"/>
</dbReference>
<evidence type="ECO:0000256" key="1">
    <source>
        <dbReference type="ARBA" id="ARBA00000707"/>
    </source>
</evidence>
<reference evidence="20 21" key="1">
    <citation type="submission" date="2025-04" db="UniProtKB">
        <authorList>
            <consortium name="RefSeq"/>
        </authorList>
    </citation>
    <scope>IDENTIFICATION</scope>
</reference>
<feature type="domain" description="A20-type" evidence="18">
    <location>
        <begin position="1099"/>
        <end position="1131"/>
    </location>
</feature>
<evidence type="ECO:0000313" key="22">
    <source>
        <dbReference type="RefSeq" id="XP_022081816.1"/>
    </source>
</evidence>
<evidence type="ECO:0000313" key="20">
    <source>
        <dbReference type="RefSeq" id="XP_022081813.1"/>
    </source>
</evidence>
<name>A0A8B7XLX1_ACAPL</name>
<evidence type="ECO:0000256" key="5">
    <source>
        <dbReference type="ARBA" id="ARBA00012759"/>
    </source>
</evidence>
<evidence type="ECO:0000313" key="21">
    <source>
        <dbReference type="RefSeq" id="XP_022081814.1"/>
    </source>
</evidence>
<evidence type="ECO:0000256" key="13">
    <source>
        <dbReference type="ARBA" id="ARBA00022807"/>
    </source>
</evidence>
<evidence type="ECO:0000259" key="18">
    <source>
        <dbReference type="PROSITE" id="PS51036"/>
    </source>
</evidence>
<organism evidence="19 21">
    <name type="scientific">Acanthaster planci</name>
    <name type="common">Crown-of-thorns starfish</name>
    <dbReference type="NCBI Taxonomy" id="133434"/>
    <lineage>
        <taxon>Eukaryota</taxon>
        <taxon>Metazoa</taxon>
        <taxon>Echinodermata</taxon>
        <taxon>Eleutherozoa</taxon>
        <taxon>Asterozoa</taxon>
        <taxon>Asteroidea</taxon>
        <taxon>Valvatacea</taxon>
        <taxon>Valvatida</taxon>
        <taxon>Acanthasteridae</taxon>
        <taxon>Acanthaster</taxon>
    </lineage>
</organism>
<keyword evidence="6" id="KW-0963">Cytoplasm</keyword>
<evidence type="ECO:0000313" key="23">
    <source>
        <dbReference type="RefSeq" id="XP_022081817.1"/>
    </source>
</evidence>
<dbReference type="GO" id="GO:0030177">
    <property type="term" value="P:positive regulation of Wnt signaling pathway"/>
    <property type="evidence" value="ECO:0007669"/>
    <property type="project" value="TreeGrafter"/>
</dbReference>
<evidence type="ECO:0000256" key="8">
    <source>
        <dbReference type="ARBA" id="ARBA00022670"/>
    </source>
</evidence>
<dbReference type="Proteomes" id="UP000694845">
    <property type="component" value="Unplaced"/>
</dbReference>
<evidence type="ECO:0000256" key="16">
    <source>
        <dbReference type="SAM" id="MobiDB-lite"/>
    </source>
</evidence>
<dbReference type="InterPro" id="IPR051346">
    <property type="entry name" value="OTU_Deubiquitinase"/>
</dbReference>
<keyword evidence="13" id="KW-0788">Thiol protease</keyword>
<keyword evidence="14" id="KW-0862">Zinc</keyword>
<gene>
    <name evidence="20 21 22 23 24" type="primary">LOC110974467</name>
</gene>
<dbReference type="SMART" id="SM00259">
    <property type="entry name" value="ZnF_A20"/>
    <property type="match status" value="5"/>
</dbReference>
<comment type="subcellular location">
    <subcellularLocation>
        <location evidence="3">Cytoplasm</location>
    </subcellularLocation>
    <subcellularLocation>
        <location evidence="2">Nucleus</location>
    </subcellularLocation>
</comment>
<dbReference type="GO" id="GO:0005634">
    <property type="term" value="C:nucleus"/>
    <property type="evidence" value="ECO:0007669"/>
    <property type="project" value="UniProtKB-SubCell"/>
</dbReference>
<dbReference type="GO" id="GO:1990168">
    <property type="term" value="P:protein K33-linked deubiquitination"/>
    <property type="evidence" value="ECO:0007669"/>
    <property type="project" value="TreeGrafter"/>
</dbReference>
<keyword evidence="8" id="KW-0645">Protease</keyword>
<comment type="similarity">
    <text evidence="4">Belongs to the peptidase C64 family.</text>
</comment>
<dbReference type="GO" id="GO:0005737">
    <property type="term" value="C:cytoplasm"/>
    <property type="evidence" value="ECO:0007669"/>
    <property type="project" value="UniProtKB-SubCell"/>
</dbReference>
<dbReference type="CDD" id="cd22766">
    <property type="entry name" value="OTU_TNFAIP3"/>
    <property type="match status" value="1"/>
</dbReference>
<comment type="catalytic activity">
    <reaction evidence="1">
        <text>Thiol-dependent hydrolysis of ester, thioester, amide, peptide and isopeptide bonds formed by the C-terminal Gly of ubiquitin (a 76-residue protein attached to proteins as an intracellular targeting signal).</text>
        <dbReference type="EC" id="3.4.19.12"/>
    </reaction>
</comment>
<dbReference type="EC" id="3.4.19.12" evidence="5"/>
<dbReference type="GO" id="GO:0016477">
    <property type="term" value="P:cell migration"/>
    <property type="evidence" value="ECO:0007669"/>
    <property type="project" value="TreeGrafter"/>
</dbReference>
<evidence type="ECO:0000256" key="11">
    <source>
        <dbReference type="ARBA" id="ARBA00022786"/>
    </source>
</evidence>
<feature type="compositionally biased region" description="Polar residues" evidence="16">
    <location>
        <begin position="876"/>
        <end position="889"/>
    </location>
</feature>
<keyword evidence="7" id="KW-0597">Phosphoprotein</keyword>
<dbReference type="RefSeq" id="XP_022081813.1">
    <property type="nucleotide sequence ID" value="XM_022226121.1"/>
</dbReference>